<dbReference type="SUPFAM" id="SSF52540">
    <property type="entry name" value="P-loop containing nucleoside triphosphate hydrolases"/>
    <property type="match status" value="1"/>
</dbReference>
<dbReference type="Gene3D" id="3.40.50.300">
    <property type="entry name" value="P-loop containing nucleotide triphosphate hydrolases"/>
    <property type="match status" value="1"/>
</dbReference>
<dbReference type="AlphaFoldDB" id="A0ABD1AW63"/>
<keyword evidence="1" id="KW-0611">Plant defense</keyword>
<evidence type="ECO:0000313" key="3">
    <source>
        <dbReference type="EMBL" id="KAL1211008.1"/>
    </source>
</evidence>
<evidence type="ECO:0000313" key="4">
    <source>
        <dbReference type="Proteomes" id="UP001558713"/>
    </source>
</evidence>
<dbReference type="InterPro" id="IPR050905">
    <property type="entry name" value="Plant_NBS-LRR"/>
</dbReference>
<dbReference type="PANTHER" id="PTHR33463">
    <property type="entry name" value="NB-ARC DOMAIN-CONTAINING PROTEIN-RELATED"/>
    <property type="match status" value="1"/>
</dbReference>
<name>A0ABD1AW63_CARAN</name>
<dbReference type="FunFam" id="3.40.50.300:FF:001091">
    <property type="entry name" value="Probable disease resistance protein At1g61300"/>
    <property type="match status" value="1"/>
</dbReference>
<gene>
    <name evidence="3" type="ORF">V5N11_035808</name>
</gene>
<dbReference type="InterPro" id="IPR002182">
    <property type="entry name" value="NB-ARC"/>
</dbReference>
<dbReference type="Proteomes" id="UP001558713">
    <property type="component" value="Unassembled WGS sequence"/>
</dbReference>
<dbReference type="PANTHER" id="PTHR33463:SF220">
    <property type="entry name" value="NB-ARC DOMAIN-CONTAINING PROTEIN"/>
    <property type="match status" value="1"/>
</dbReference>
<proteinExistence type="predicted"/>
<sequence length="112" mass="12807">MGGVGKTTLLTQINNKFVKKEDVFDIVIWVVVSKDLQIQKIQEEIAKKLGLAGDGWNQKDEDQKSRDIHNVLRRKKFVLLLDDIWAKVNLTKIGVPYPNRENGSKVVFTTRS</sequence>
<comment type="caution">
    <text evidence="3">The sequence shown here is derived from an EMBL/GenBank/DDBJ whole genome shotgun (WGS) entry which is preliminary data.</text>
</comment>
<keyword evidence="4" id="KW-1185">Reference proteome</keyword>
<organism evidence="3 4">
    <name type="scientific">Cardamine amara subsp. amara</name>
    <dbReference type="NCBI Taxonomy" id="228776"/>
    <lineage>
        <taxon>Eukaryota</taxon>
        <taxon>Viridiplantae</taxon>
        <taxon>Streptophyta</taxon>
        <taxon>Embryophyta</taxon>
        <taxon>Tracheophyta</taxon>
        <taxon>Spermatophyta</taxon>
        <taxon>Magnoliopsida</taxon>
        <taxon>eudicotyledons</taxon>
        <taxon>Gunneridae</taxon>
        <taxon>Pentapetalae</taxon>
        <taxon>rosids</taxon>
        <taxon>malvids</taxon>
        <taxon>Brassicales</taxon>
        <taxon>Brassicaceae</taxon>
        <taxon>Cardamineae</taxon>
        <taxon>Cardamine</taxon>
    </lineage>
</organism>
<feature type="domain" description="NB-ARC" evidence="2">
    <location>
        <begin position="1"/>
        <end position="112"/>
    </location>
</feature>
<protein>
    <submittedName>
        <fullName evidence="3">Disease resistance protein</fullName>
    </submittedName>
</protein>
<accession>A0ABD1AW63</accession>
<dbReference type="EMBL" id="JBANAX010000385">
    <property type="protein sequence ID" value="KAL1211008.1"/>
    <property type="molecule type" value="Genomic_DNA"/>
</dbReference>
<evidence type="ECO:0000256" key="1">
    <source>
        <dbReference type="ARBA" id="ARBA00022821"/>
    </source>
</evidence>
<evidence type="ECO:0000259" key="2">
    <source>
        <dbReference type="Pfam" id="PF00931"/>
    </source>
</evidence>
<dbReference type="InterPro" id="IPR027417">
    <property type="entry name" value="P-loop_NTPase"/>
</dbReference>
<reference evidence="3 4" key="1">
    <citation type="submission" date="2024-04" db="EMBL/GenBank/DDBJ databases">
        <title>Genome assembly C_amara_ONT_v2.</title>
        <authorList>
            <person name="Yant L."/>
            <person name="Moore C."/>
            <person name="Slenker M."/>
        </authorList>
    </citation>
    <scope>NUCLEOTIDE SEQUENCE [LARGE SCALE GENOMIC DNA]</scope>
    <source>
        <tissue evidence="3">Leaf</tissue>
    </source>
</reference>
<dbReference type="GO" id="GO:0006952">
    <property type="term" value="P:defense response"/>
    <property type="evidence" value="ECO:0007669"/>
    <property type="project" value="UniProtKB-KW"/>
</dbReference>
<dbReference type="Pfam" id="PF00931">
    <property type="entry name" value="NB-ARC"/>
    <property type="match status" value="1"/>
</dbReference>